<proteinExistence type="predicted"/>
<dbReference type="Proteomes" id="UP000270924">
    <property type="component" value="Unassembled WGS sequence"/>
</dbReference>
<sequence length="79" mass="9246">MKIHFRKKLYQQLCWMELYSTEKETGNGCVSTTGGKCQSQFLSRQNLKPFHPPRPLFFCLIEKPSHFQSLPVKSNILKD</sequence>
<name>A0A3P7FC62_WUCBA</name>
<dbReference type="EMBL" id="UYWW01000419">
    <property type="protein sequence ID" value="VDM08418.1"/>
    <property type="molecule type" value="Genomic_DNA"/>
</dbReference>
<reference evidence="1 2" key="1">
    <citation type="submission" date="2018-11" db="EMBL/GenBank/DDBJ databases">
        <authorList>
            <consortium name="Pathogen Informatics"/>
        </authorList>
    </citation>
    <scope>NUCLEOTIDE SEQUENCE [LARGE SCALE GENOMIC DNA]</scope>
</reference>
<organism evidence="1 2">
    <name type="scientific">Wuchereria bancrofti</name>
    <dbReference type="NCBI Taxonomy" id="6293"/>
    <lineage>
        <taxon>Eukaryota</taxon>
        <taxon>Metazoa</taxon>
        <taxon>Ecdysozoa</taxon>
        <taxon>Nematoda</taxon>
        <taxon>Chromadorea</taxon>
        <taxon>Rhabditida</taxon>
        <taxon>Spirurina</taxon>
        <taxon>Spiruromorpha</taxon>
        <taxon>Filarioidea</taxon>
        <taxon>Onchocercidae</taxon>
        <taxon>Wuchereria</taxon>
    </lineage>
</organism>
<keyword evidence="2" id="KW-1185">Reference proteome</keyword>
<accession>A0A3P7FC62</accession>
<evidence type="ECO:0000313" key="2">
    <source>
        <dbReference type="Proteomes" id="UP000270924"/>
    </source>
</evidence>
<gene>
    <name evidence="1" type="ORF">WBA_LOCUS1804</name>
</gene>
<evidence type="ECO:0000313" key="1">
    <source>
        <dbReference type="EMBL" id="VDM08418.1"/>
    </source>
</evidence>
<protein>
    <submittedName>
        <fullName evidence="1">Uncharacterized protein</fullName>
    </submittedName>
</protein>
<dbReference type="AlphaFoldDB" id="A0A3P7FC62"/>
<dbReference type="InParanoid" id="A0A3P7FC62"/>